<proteinExistence type="predicted"/>
<reference evidence="3" key="2">
    <citation type="journal article" date="2015" name="Fish Shellfish Immunol.">
        <title>Early steps in the European eel (Anguilla anguilla)-Vibrio vulnificus interaction in the gills: Role of the RtxA13 toxin.</title>
        <authorList>
            <person name="Callol A."/>
            <person name="Pajuelo D."/>
            <person name="Ebbesson L."/>
            <person name="Teles M."/>
            <person name="MacKenzie S."/>
            <person name="Amaro C."/>
        </authorList>
    </citation>
    <scope>NUCLEOTIDE SEQUENCE</scope>
</reference>
<feature type="compositionally biased region" description="Low complexity" evidence="1">
    <location>
        <begin position="1"/>
        <end position="15"/>
    </location>
</feature>
<sequence length="59" mass="6789">MPLFGPSPMTHLPHPTTHHHTRSTSKVMTDNFSLPAYCFFLFLFLFFLFSSSERVALVT</sequence>
<feature type="transmembrane region" description="Helical" evidence="2">
    <location>
        <begin position="32"/>
        <end position="49"/>
    </location>
</feature>
<accession>A0A0E9WLB0</accession>
<feature type="region of interest" description="Disordered" evidence="1">
    <location>
        <begin position="1"/>
        <end position="22"/>
    </location>
</feature>
<dbReference type="EMBL" id="GBXM01017378">
    <property type="protein sequence ID" value="JAH91199.1"/>
    <property type="molecule type" value="Transcribed_RNA"/>
</dbReference>
<evidence type="ECO:0000256" key="1">
    <source>
        <dbReference type="SAM" id="MobiDB-lite"/>
    </source>
</evidence>
<protein>
    <submittedName>
        <fullName evidence="3">Uncharacterized protein</fullName>
    </submittedName>
</protein>
<name>A0A0E9WLB0_ANGAN</name>
<dbReference type="AlphaFoldDB" id="A0A0E9WLB0"/>
<organism evidence="3">
    <name type="scientific">Anguilla anguilla</name>
    <name type="common">European freshwater eel</name>
    <name type="synonym">Muraena anguilla</name>
    <dbReference type="NCBI Taxonomy" id="7936"/>
    <lineage>
        <taxon>Eukaryota</taxon>
        <taxon>Metazoa</taxon>
        <taxon>Chordata</taxon>
        <taxon>Craniata</taxon>
        <taxon>Vertebrata</taxon>
        <taxon>Euteleostomi</taxon>
        <taxon>Actinopterygii</taxon>
        <taxon>Neopterygii</taxon>
        <taxon>Teleostei</taxon>
        <taxon>Anguilliformes</taxon>
        <taxon>Anguillidae</taxon>
        <taxon>Anguilla</taxon>
    </lineage>
</organism>
<evidence type="ECO:0000313" key="3">
    <source>
        <dbReference type="EMBL" id="JAH91199.1"/>
    </source>
</evidence>
<keyword evidence="2" id="KW-0472">Membrane</keyword>
<evidence type="ECO:0000256" key="2">
    <source>
        <dbReference type="SAM" id="Phobius"/>
    </source>
</evidence>
<reference evidence="3" key="1">
    <citation type="submission" date="2014-11" db="EMBL/GenBank/DDBJ databases">
        <authorList>
            <person name="Amaro Gonzalez C."/>
        </authorList>
    </citation>
    <scope>NUCLEOTIDE SEQUENCE</scope>
</reference>
<keyword evidence="2" id="KW-0812">Transmembrane</keyword>
<keyword evidence="2" id="KW-1133">Transmembrane helix</keyword>